<proteinExistence type="predicted"/>
<protein>
    <submittedName>
        <fullName evidence="8">Major facilitator family transporter</fullName>
    </submittedName>
    <submittedName>
        <fullName evidence="9">Purine efflux pump PbuE</fullName>
    </submittedName>
</protein>
<dbReference type="Proteomes" id="UP000429980">
    <property type="component" value="Unassembled WGS sequence"/>
</dbReference>
<feature type="transmembrane region" description="Helical" evidence="6">
    <location>
        <begin position="78"/>
        <end position="96"/>
    </location>
</feature>
<keyword evidence="11" id="KW-1185">Reference proteome</keyword>
<accession>A0A6I7TP08</accession>
<feature type="transmembrane region" description="Helical" evidence="6">
    <location>
        <begin position="209"/>
        <end position="231"/>
    </location>
</feature>
<dbReference type="EMBL" id="NILF01000062">
    <property type="protein sequence ID" value="TWL34908.1"/>
    <property type="molecule type" value="Genomic_DNA"/>
</dbReference>
<keyword evidence="3 6" id="KW-0812">Transmembrane</keyword>
<gene>
    <name evidence="8" type="ORF">B4121_0467</name>
    <name evidence="9" type="ORF">CHCC15381_3351</name>
</gene>
<evidence type="ECO:0000256" key="4">
    <source>
        <dbReference type="ARBA" id="ARBA00022989"/>
    </source>
</evidence>
<comment type="caution">
    <text evidence="8">The sequence shown here is derived from an EMBL/GenBank/DDBJ whole genome shotgun (WGS) entry which is preliminary data.</text>
</comment>
<feature type="domain" description="Major facilitator superfamily (MFS) profile" evidence="7">
    <location>
        <begin position="12"/>
        <end position="385"/>
    </location>
</feature>
<feature type="transmembrane region" description="Helical" evidence="6">
    <location>
        <begin position="331"/>
        <end position="351"/>
    </location>
</feature>
<evidence type="ECO:0000256" key="6">
    <source>
        <dbReference type="SAM" id="Phobius"/>
    </source>
</evidence>
<dbReference type="RefSeq" id="WP_025810665.1">
    <property type="nucleotide sequence ID" value="NZ_CAOJBS010000002.1"/>
</dbReference>
<name>A0A6I7TP08_9BACI</name>
<dbReference type="PANTHER" id="PTHR23531">
    <property type="entry name" value="QUINOLENE RESISTANCE PROTEIN NORA"/>
    <property type="match status" value="1"/>
</dbReference>
<reference evidence="9 11" key="2">
    <citation type="submission" date="2019-06" db="EMBL/GenBank/DDBJ databases">
        <title>Genome sequence analysis of &gt;100 Bacillus licheniformis strains suggests intrinsic resistance to this species.</title>
        <authorList>
            <person name="Wels M."/>
            <person name="Siezen R.J."/>
            <person name="Johansen E."/>
            <person name="Stuer-Lauridsen B."/>
            <person name="Bjerre K."/>
            <person name="Nielsen B.K.K."/>
        </authorList>
    </citation>
    <scope>NUCLEOTIDE SEQUENCE [LARGE SCALE GENOMIC DNA]</scope>
    <source>
        <strain evidence="9 11">BAC-15381</strain>
    </source>
</reference>
<evidence type="ECO:0000313" key="8">
    <source>
        <dbReference type="EMBL" id="OLF98940.1"/>
    </source>
</evidence>
<dbReference type="InterPro" id="IPR020846">
    <property type="entry name" value="MFS_dom"/>
</dbReference>
<evidence type="ECO:0000313" key="9">
    <source>
        <dbReference type="EMBL" id="TWL34908.1"/>
    </source>
</evidence>
<keyword evidence="5 6" id="KW-0472">Membrane</keyword>
<feature type="transmembrane region" description="Helical" evidence="6">
    <location>
        <begin position="48"/>
        <end position="66"/>
    </location>
</feature>
<dbReference type="Pfam" id="PF07690">
    <property type="entry name" value="MFS_1"/>
    <property type="match status" value="1"/>
</dbReference>
<evidence type="ECO:0000259" key="7">
    <source>
        <dbReference type="PROSITE" id="PS50850"/>
    </source>
</evidence>
<feature type="transmembrane region" description="Helical" evidence="6">
    <location>
        <begin position="137"/>
        <end position="155"/>
    </location>
</feature>
<dbReference type="PROSITE" id="PS50850">
    <property type="entry name" value="MFS"/>
    <property type="match status" value="1"/>
</dbReference>
<organism evidence="8 10">
    <name type="scientific">Bacillus paralicheniformis</name>
    <dbReference type="NCBI Taxonomy" id="1648923"/>
    <lineage>
        <taxon>Bacteria</taxon>
        <taxon>Bacillati</taxon>
        <taxon>Bacillota</taxon>
        <taxon>Bacilli</taxon>
        <taxon>Bacillales</taxon>
        <taxon>Bacillaceae</taxon>
        <taxon>Bacillus</taxon>
    </lineage>
</organism>
<keyword evidence="4 6" id="KW-1133">Transmembrane helix</keyword>
<dbReference type="CDD" id="cd17489">
    <property type="entry name" value="MFS_YfcJ_like"/>
    <property type="match status" value="1"/>
</dbReference>
<comment type="subcellular location">
    <subcellularLocation>
        <location evidence="1">Cell membrane</location>
        <topology evidence="1">Multi-pass membrane protein</topology>
    </subcellularLocation>
</comment>
<evidence type="ECO:0000313" key="11">
    <source>
        <dbReference type="Proteomes" id="UP000429980"/>
    </source>
</evidence>
<feature type="transmembrane region" description="Helical" evidence="6">
    <location>
        <begin position="273"/>
        <end position="291"/>
    </location>
</feature>
<reference evidence="8 10" key="1">
    <citation type="journal article" date="2016" name="Front. Microbiol.">
        <title>High-Level Heat Resistance of Spores of Bacillus amyloliquefaciens and Bacillus licheniformis Results from the Presence of a spoVA Operon in a Tn1546 Transposon.</title>
        <authorList>
            <person name="Berendsen E.M."/>
            <person name="Koning R.A."/>
            <person name="Boekhorst J."/>
            <person name="de Jong A."/>
            <person name="Kuipers O.P."/>
            <person name="Wells-Bennik M.H."/>
        </authorList>
    </citation>
    <scope>NUCLEOTIDE SEQUENCE [LARGE SCALE GENOMIC DNA]</scope>
    <source>
        <strain evidence="8 10">B4121</strain>
    </source>
</reference>
<dbReference type="Gene3D" id="1.20.1250.20">
    <property type="entry name" value="MFS general substrate transporter like domains"/>
    <property type="match status" value="1"/>
</dbReference>
<dbReference type="AlphaFoldDB" id="A0A6I7TP08"/>
<dbReference type="InterPro" id="IPR011701">
    <property type="entry name" value="MFS"/>
</dbReference>
<dbReference type="GO" id="GO:0022857">
    <property type="term" value="F:transmembrane transporter activity"/>
    <property type="evidence" value="ECO:0007669"/>
    <property type="project" value="InterPro"/>
</dbReference>
<feature type="transmembrane region" description="Helical" evidence="6">
    <location>
        <begin position="167"/>
        <end position="188"/>
    </location>
</feature>
<feature type="transmembrane region" description="Helical" evidence="6">
    <location>
        <begin position="297"/>
        <end position="319"/>
    </location>
</feature>
<dbReference type="InterPro" id="IPR052714">
    <property type="entry name" value="MFS_Exporter"/>
</dbReference>
<feature type="transmembrane region" description="Helical" evidence="6">
    <location>
        <begin position="102"/>
        <end position="125"/>
    </location>
</feature>
<evidence type="ECO:0000313" key="10">
    <source>
        <dbReference type="Proteomes" id="UP000185604"/>
    </source>
</evidence>
<feature type="transmembrane region" description="Helical" evidence="6">
    <location>
        <begin position="363"/>
        <end position="381"/>
    </location>
</feature>
<evidence type="ECO:0000256" key="3">
    <source>
        <dbReference type="ARBA" id="ARBA00022692"/>
    </source>
</evidence>
<dbReference type="InterPro" id="IPR036259">
    <property type="entry name" value="MFS_trans_sf"/>
</dbReference>
<dbReference type="PANTHER" id="PTHR23531:SF2">
    <property type="entry name" value="PERMEASE"/>
    <property type="match status" value="1"/>
</dbReference>
<evidence type="ECO:0000256" key="1">
    <source>
        <dbReference type="ARBA" id="ARBA00004651"/>
    </source>
</evidence>
<sequence length="397" mass="43472">MKQAEPIWTRDFIMVVLINLFIFVYFYALLTVLPVYAMQELGGSESEGGLLISGFMLSAIFARPFSGAVIERFGKKRMALISVVLFTLASFLYIYIHDIYLLLGIRFFQGIWFSIITTVTSAIAADLIPPARRGEGLGYFAMSMNLAVVIGPFIALNLLDKMSFSDLFILFSGIVTVAILCTALVRIPKGSDIRSAVFRLSFSNMFEKGAIRIATVGLFVSFCYSSVISFISVYAKSLGLIEASSYFFMVFAVTMMITRPFTGKLYDKVGPGVVIYPSIIIFCAGLFLLAFTNSSGMLLLSGAVIGMGYGSITPCLQTLAIQASPPHRSGYATATYFTLFDTGIAVGSYVFGLVVAQAGFSNIYLFSGVFVLINLFLYTWSQKPALAKEKRDISMAE</sequence>
<feature type="transmembrane region" description="Helical" evidence="6">
    <location>
        <begin position="12"/>
        <end position="36"/>
    </location>
</feature>
<evidence type="ECO:0000256" key="2">
    <source>
        <dbReference type="ARBA" id="ARBA00022448"/>
    </source>
</evidence>
<evidence type="ECO:0000256" key="5">
    <source>
        <dbReference type="ARBA" id="ARBA00023136"/>
    </source>
</evidence>
<dbReference type="EMBL" id="LKPO01000001">
    <property type="protein sequence ID" value="OLF98940.1"/>
    <property type="molecule type" value="Genomic_DNA"/>
</dbReference>
<dbReference type="Proteomes" id="UP000185604">
    <property type="component" value="Unassembled WGS sequence"/>
</dbReference>
<dbReference type="SUPFAM" id="SSF103473">
    <property type="entry name" value="MFS general substrate transporter"/>
    <property type="match status" value="1"/>
</dbReference>
<keyword evidence="2" id="KW-0813">Transport</keyword>
<dbReference type="GO" id="GO:0005886">
    <property type="term" value="C:plasma membrane"/>
    <property type="evidence" value="ECO:0007669"/>
    <property type="project" value="UniProtKB-SubCell"/>
</dbReference>